<organism evidence="2 3">
    <name type="scientific">Massilia rubra</name>
    <dbReference type="NCBI Taxonomy" id="2607910"/>
    <lineage>
        <taxon>Bacteria</taxon>
        <taxon>Pseudomonadati</taxon>
        <taxon>Pseudomonadota</taxon>
        <taxon>Betaproteobacteria</taxon>
        <taxon>Burkholderiales</taxon>
        <taxon>Oxalobacteraceae</taxon>
        <taxon>Telluria group</taxon>
        <taxon>Massilia</taxon>
    </lineage>
</organism>
<proteinExistence type="predicted"/>
<dbReference type="Proteomes" id="UP000785613">
    <property type="component" value="Unassembled WGS sequence"/>
</dbReference>
<sequence>MPIKKTCLLEVGMSVFIIRVSRHGMVGYIYQTVARQYSSRTRCKRSVRVGAGCTALGADADMSEQAGEPLTVAYKLPTLPGGSPLRTRLTDTATKFEMTTTQAHKDWVSFLRNQIGGEFAVTKYDDDERTTSIPIYSSQTEGGLVGATVGLMDLDQSRNPAVQIRTEILIDTRMDDARGLNLLSTIAFYIIKNQWRVSPGTVFEEIGGMYFPGTALRHIYFTAPYQWDGMSKVVLSDRTIFPLIAIPISTAEANLASQDAGNALESLWDANRVDVLDWNRKSSV</sequence>
<dbReference type="Pfam" id="PF05076">
    <property type="entry name" value="SUFU"/>
    <property type="match status" value="1"/>
</dbReference>
<evidence type="ECO:0000313" key="3">
    <source>
        <dbReference type="Proteomes" id="UP000785613"/>
    </source>
</evidence>
<name>A0ABX0LSR1_9BURK</name>
<protein>
    <submittedName>
        <fullName evidence="2">Suppressor of fused domain protein</fullName>
    </submittedName>
</protein>
<dbReference type="EMBL" id="VUYU01000029">
    <property type="protein sequence ID" value="NHZ37497.1"/>
    <property type="molecule type" value="Genomic_DNA"/>
</dbReference>
<gene>
    <name evidence="2" type="ORF">F0185_28445</name>
</gene>
<reference evidence="2 3" key="1">
    <citation type="submission" date="2019-09" db="EMBL/GenBank/DDBJ databases">
        <title>Taxonomy of Antarctic Massilia spp.: description of Massilia rubra sp. nov., Massilia aquatica sp. nov., Massilia mucilaginosa sp. nov., Massilia frigida sp. nov. isolated from streams, lakes and regoliths.</title>
        <authorList>
            <person name="Holochova P."/>
            <person name="Sedlacek I."/>
            <person name="Kralova S."/>
            <person name="Maslanova I."/>
            <person name="Busse H.-J."/>
            <person name="Stankova E."/>
            <person name="Vrbovska V."/>
            <person name="Kovarovic V."/>
            <person name="Bartak M."/>
            <person name="Svec P."/>
            <person name="Pantucek R."/>
        </authorList>
    </citation>
    <scope>NUCLEOTIDE SEQUENCE [LARGE SCALE GENOMIC DNA]</scope>
    <source>
        <strain evidence="2 3">CCM 8692</strain>
    </source>
</reference>
<evidence type="ECO:0000313" key="2">
    <source>
        <dbReference type="EMBL" id="NHZ37497.1"/>
    </source>
</evidence>
<evidence type="ECO:0000259" key="1">
    <source>
        <dbReference type="Pfam" id="PF05076"/>
    </source>
</evidence>
<keyword evidence="3" id="KW-1185">Reference proteome</keyword>
<comment type="caution">
    <text evidence="2">The sequence shown here is derived from an EMBL/GenBank/DDBJ whole genome shotgun (WGS) entry which is preliminary data.</text>
</comment>
<dbReference type="InterPro" id="IPR020941">
    <property type="entry name" value="SUFU-like_domain"/>
</dbReference>
<accession>A0ABX0LSR1</accession>
<feature type="domain" description="Suppressor of fused-like" evidence="1">
    <location>
        <begin position="147"/>
        <end position="281"/>
    </location>
</feature>